<dbReference type="PANTHER" id="PTHR30468:SF1">
    <property type="entry name" value="ALPHA-KETOGLUTARATE-DEPENDENT SULFONATE DIOXYGENASE"/>
    <property type="match status" value="1"/>
</dbReference>
<keyword evidence="4" id="KW-0560">Oxidoreductase</keyword>
<reference evidence="7 8" key="1">
    <citation type="journal article" date="2024" name="Chem. Sci.">
        <title>Discovery of megapolipeptins by genome mining of a Burkholderiales bacteria collection.</title>
        <authorList>
            <person name="Paulo B.S."/>
            <person name="Recchia M.J.J."/>
            <person name="Lee S."/>
            <person name="Fergusson C.H."/>
            <person name="Romanowski S.B."/>
            <person name="Hernandez A."/>
            <person name="Krull N."/>
            <person name="Liu D.Y."/>
            <person name="Cavanagh H."/>
            <person name="Bos A."/>
            <person name="Gray C.A."/>
            <person name="Murphy B.T."/>
            <person name="Linington R.G."/>
            <person name="Eustaquio A.S."/>
        </authorList>
    </citation>
    <scope>NUCLEOTIDE SEQUENCE [LARGE SCALE GENOMIC DNA]</scope>
    <source>
        <strain evidence="7 8">RL21-008-BIB-A</strain>
    </source>
</reference>
<dbReference type="RefSeq" id="WP_408156281.1">
    <property type="nucleotide sequence ID" value="NZ_JAQQFM010000003.1"/>
</dbReference>
<dbReference type="InterPro" id="IPR003819">
    <property type="entry name" value="TauD/TfdA-like"/>
</dbReference>
<feature type="domain" description="TauD/TfdA-like" evidence="6">
    <location>
        <begin position="28"/>
        <end position="296"/>
    </location>
</feature>
<evidence type="ECO:0000259" key="6">
    <source>
        <dbReference type="Pfam" id="PF02668"/>
    </source>
</evidence>
<proteinExistence type="inferred from homology"/>
<evidence type="ECO:0000313" key="8">
    <source>
        <dbReference type="Proteomes" id="UP001629246"/>
    </source>
</evidence>
<evidence type="ECO:0000256" key="3">
    <source>
        <dbReference type="ARBA" id="ARBA00022964"/>
    </source>
</evidence>
<comment type="similarity">
    <text evidence="1">Belongs to the TfdA dioxygenase family.</text>
</comment>
<evidence type="ECO:0000313" key="7">
    <source>
        <dbReference type="EMBL" id="MFL9924045.1"/>
    </source>
</evidence>
<protein>
    <submittedName>
        <fullName evidence="7">TauD/TfdA family dioxygenase</fullName>
    </submittedName>
</protein>
<name>A0ABW9A7V6_9BURK</name>
<sequence length="303" mass="33879">MNAINKNATEFSSATPDLKTMPAVLDLQPLMPSFGAEVRNLDLSQEPDEATVTALIAALNQHSLLILKRQNITQEQHVALSRRFGDLMIHVLKQFLTTSYPEIYVLSNVAENGKPIGNHKEGWNWHSDLSYMAEPSMGSLLHAIETPPEGADTLFASMHSAYEALDPAMQQRIRNMKAVHSYTGYYGKAFADRAPLSDEQKARTPDVVQPVVRTHPVTGRLSLYVGQDIVKEIVGLPEAESTALLAELNAHAISGAFTYRHQWSDGDLVIWDNRCTMHCATPYDDNKYRRVMHRTTVHGDRPF</sequence>
<dbReference type="InterPro" id="IPR051323">
    <property type="entry name" value="AtsK-like"/>
</dbReference>
<keyword evidence="8" id="KW-1185">Reference proteome</keyword>
<dbReference type="PANTHER" id="PTHR30468">
    <property type="entry name" value="ALPHA-KETOGLUTARATE-DEPENDENT SULFONATE DIOXYGENASE"/>
    <property type="match status" value="1"/>
</dbReference>
<keyword evidence="2" id="KW-0479">Metal-binding</keyword>
<comment type="caution">
    <text evidence="7">The sequence shown here is derived from an EMBL/GenBank/DDBJ whole genome shotgun (WGS) entry which is preliminary data.</text>
</comment>
<keyword evidence="3 7" id="KW-0223">Dioxygenase</keyword>
<dbReference type="InterPro" id="IPR042098">
    <property type="entry name" value="TauD-like_sf"/>
</dbReference>
<accession>A0ABW9A7V6</accession>
<evidence type="ECO:0000256" key="1">
    <source>
        <dbReference type="ARBA" id="ARBA00005896"/>
    </source>
</evidence>
<organism evidence="7 8">
    <name type="scientific">Herbaspirillum lusitanum</name>
    <dbReference type="NCBI Taxonomy" id="213312"/>
    <lineage>
        <taxon>Bacteria</taxon>
        <taxon>Pseudomonadati</taxon>
        <taxon>Pseudomonadota</taxon>
        <taxon>Betaproteobacteria</taxon>
        <taxon>Burkholderiales</taxon>
        <taxon>Oxalobacteraceae</taxon>
        <taxon>Herbaspirillum</taxon>
    </lineage>
</organism>
<dbReference type="Proteomes" id="UP001629246">
    <property type="component" value="Unassembled WGS sequence"/>
</dbReference>
<dbReference type="Gene3D" id="3.60.130.10">
    <property type="entry name" value="Clavaminate synthase-like"/>
    <property type="match status" value="1"/>
</dbReference>
<evidence type="ECO:0000256" key="4">
    <source>
        <dbReference type="ARBA" id="ARBA00023002"/>
    </source>
</evidence>
<keyword evidence="5" id="KW-0408">Iron</keyword>
<evidence type="ECO:0000256" key="5">
    <source>
        <dbReference type="ARBA" id="ARBA00023004"/>
    </source>
</evidence>
<dbReference type="EMBL" id="JAQQFM010000003">
    <property type="protein sequence ID" value="MFL9924045.1"/>
    <property type="molecule type" value="Genomic_DNA"/>
</dbReference>
<dbReference type="Pfam" id="PF02668">
    <property type="entry name" value="TauD"/>
    <property type="match status" value="1"/>
</dbReference>
<gene>
    <name evidence="7" type="ORF">PQR62_07210</name>
</gene>
<dbReference type="GO" id="GO:0051213">
    <property type="term" value="F:dioxygenase activity"/>
    <property type="evidence" value="ECO:0007669"/>
    <property type="project" value="UniProtKB-KW"/>
</dbReference>
<dbReference type="SUPFAM" id="SSF51197">
    <property type="entry name" value="Clavaminate synthase-like"/>
    <property type="match status" value="1"/>
</dbReference>
<evidence type="ECO:0000256" key="2">
    <source>
        <dbReference type="ARBA" id="ARBA00022723"/>
    </source>
</evidence>